<dbReference type="GeneID" id="100577065"/>
<reference evidence="3" key="2">
    <citation type="submission" date="2025-04" db="UniProtKB">
        <authorList>
            <consortium name="RefSeq"/>
        </authorList>
    </citation>
    <scope>IDENTIFICATION</scope>
    <source>
        <strain evidence="3">DH4</strain>
        <tissue evidence="3">Whole body</tissue>
    </source>
</reference>
<dbReference type="EnsemblMetazoa" id="XM_016916229">
    <property type="protein sequence ID" value="XP_016771718"/>
    <property type="gene ID" value="LOC100577065"/>
</dbReference>
<dbReference type="InterPro" id="IPR010736">
    <property type="entry name" value="SHIPPO-rpt"/>
</dbReference>
<dbReference type="InterPro" id="IPR033557">
    <property type="entry name" value="CIMAP2"/>
</dbReference>
<evidence type="ECO:0000313" key="2">
    <source>
        <dbReference type="Proteomes" id="UP000005203"/>
    </source>
</evidence>
<sequence length="215" mass="25156">MDKREREGHSCVPTFEYDGLKPRSKIEVKPWSLPCILYNVKDSRTLEAFLKKVVGKRGPYDLFTGPRDETTIKNYFAKPKIKFDNWPKSIPAEMDKLKKKSNYYKGRWGTCPRFLKASGIRTMLKDIALCYKDPKDPGPGYYDPKSPRKPKNMKNYPFNMNTEFIRPPPSSEIRPGPGRYTIEKKKVIEGHGWTYVFKSKAPRTKFIYIPSYSYF</sequence>
<accession>A0A7M7M5H7</accession>
<keyword evidence="2" id="KW-1185">Reference proteome</keyword>
<reference evidence="1" key="1">
    <citation type="submission" date="2021-01" db="UniProtKB">
        <authorList>
            <consortium name="EnsemblMetazoa"/>
        </authorList>
    </citation>
    <scope>IDENTIFICATION</scope>
    <source>
        <strain evidence="1">DH4</strain>
    </source>
</reference>
<dbReference type="AlphaFoldDB" id="A0A7M7M5H7"/>
<dbReference type="Pfam" id="PF07004">
    <property type="entry name" value="SHIPPO-rpt"/>
    <property type="match status" value="2"/>
</dbReference>
<dbReference type="PANTHER" id="PTHR34914">
    <property type="entry name" value="LYMPHOCYTE EXPANSION MOLECULE"/>
    <property type="match status" value="1"/>
</dbReference>
<organism evidence="1">
    <name type="scientific">Apis mellifera</name>
    <name type="common">Honeybee</name>
    <dbReference type="NCBI Taxonomy" id="7460"/>
    <lineage>
        <taxon>Eukaryota</taxon>
        <taxon>Metazoa</taxon>
        <taxon>Ecdysozoa</taxon>
        <taxon>Arthropoda</taxon>
        <taxon>Hexapoda</taxon>
        <taxon>Insecta</taxon>
        <taxon>Pterygota</taxon>
        <taxon>Neoptera</taxon>
        <taxon>Endopterygota</taxon>
        <taxon>Hymenoptera</taxon>
        <taxon>Apocrita</taxon>
        <taxon>Aculeata</taxon>
        <taxon>Apoidea</taxon>
        <taxon>Anthophila</taxon>
        <taxon>Apidae</taxon>
        <taxon>Apis</taxon>
    </lineage>
</organism>
<dbReference type="RefSeq" id="XP_016771718.2">
    <property type="nucleotide sequence ID" value="XM_016916229.2"/>
</dbReference>
<evidence type="ECO:0000313" key="1">
    <source>
        <dbReference type="EnsemblMetazoa" id="XP_016771718"/>
    </source>
</evidence>
<evidence type="ECO:0000313" key="3">
    <source>
        <dbReference type="RefSeq" id="XP_016771718.2"/>
    </source>
</evidence>
<protein>
    <submittedName>
        <fullName evidence="3">Lymphocyte expansion molecule-like</fullName>
    </submittedName>
</protein>
<name>A0A7M7M5H7_APIME</name>
<dbReference type="OrthoDB" id="6275292at2759"/>
<gene>
    <name evidence="3" type="primary">LOC100577065</name>
</gene>
<dbReference type="KEGG" id="ame:100577065"/>
<proteinExistence type="predicted"/>
<dbReference type="Proteomes" id="UP000005203">
    <property type="component" value="Linkage group LG14"/>
</dbReference>
<dbReference type="PANTHER" id="PTHR34914:SF1">
    <property type="entry name" value="LYMPHOCYTE EXPANSION MOLECULE"/>
    <property type="match status" value="1"/>
</dbReference>
<accession>A0A8B7KQ40</accession>